<dbReference type="PANTHER" id="PTHR30308:SF2">
    <property type="entry name" value="SSRA-BINDING PROTEIN"/>
    <property type="match status" value="1"/>
</dbReference>
<dbReference type="PANTHER" id="PTHR30308">
    <property type="entry name" value="TMRNA-BINDING COMPONENT OF TRANS-TRANSLATION TAGGING COMPLEX"/>
    <property type="match status" value="1"/>
</dbReference>
<dbReference type="InterPro" id="IPR000037">
    <property type="entry name" value="SsrA-bd_prot"/>
</dbReference>
<evidence type="ECO:0000256" key="2">
    <source>
        <dbReference type="ARBA" id="ARBA00022884"/>
    </source>
</evidence>
<dbReference type="NCBIfam" id="NF003843">
    <property type="entry name" value="PRK05422.1"/>
    <property type="match status" value="1"/>
</dbReference>
<evidence type="ECO:0000313" key="4">
    <source>
        <dbReference type="EMBL" id="KKT90380.1"/>
    </source>
</evidence>
<dbReference type="PROSITE" id="PS01317">
    <property type="entry name" value="SSRP"/>
    <property type="match status" value="1"/>
</dbReference>
<evidence type="ECO:0000256" key="3">
    <source>
        <dbReference type="HAMAP-Rule" id="MF_00023"/>
    </source>
</evidence>
<comment type="caution">
    <text evidence="4">The sequence shown here is derived from an EMBL/GenBank/DDBJ whole genome shotgun (WGS) entry which is preliminary data.</text>
</comment>
<sequence length="153" mass="17206">MKKENDMPEYADNPKAHFDYEILETIEAGIVLKGYEVKSIKTGRASIKGAYVRMLNGEPYLVGANIAAYQPANMPGDYDPPASRKLLLSKKQISNLIGFSQSQGLTLVPLKFYDKKGRIKLLIGIAKGKKKYDKRETIKKRDIARSQQRGIDE</sequence>
<gene>
    <name evidence="3" type="primary">smpB</name>
    <name evidence="4" type="ORF">UW90_C0002G0029</name>
</gene>
<reference evidence="4 5" key="1">
    <citation type="journal article" date="2015" name="Nature">
        <title>rRNA introns, odd ribosomes, and small enigmatic genomes across a large radiation of phyla.</title>
        <authorList>
            <person name="Brown C.T."/>
            <person name="Hug L.A."/>
            <person name="Thomas B.C."/>
            <person name="Sharon I."/>
            <person name="Castelle C.J."/>
            <person name="Singh A."/>
            <person name="Wilkins M.J."/>
            <person name="Williams K.H."/>
            <person name="Banfield J.F."/>
        </authorList>
    </citation>
    <scope>NUCLEOTIDE SEQUENCE [LARGE SCALE GENOMIC DNA]</scope>
</reference>
<dbReference type="GO" id="GO:0070929">
    <property type="term" value="P:trans-translation"/>
    <property type="evidence" value="ECO:0007669"/>
    <property type="project" value="UniProtKB-UniRule"/>
</dbReference>
<dbReference type="Gene3D" id="2.40.280.10">
    <property type="match status" value="1"/>
</dbReference>
<keyword evidence="1 3" id="KW-0963">Cytoplasm</keyword>
<name>A0A0G1L3R0_9BACT</name>
<dbReference type="GO" id="GO:0005829">
    <property type="term" value="C:cytosol"/>
    <property type="evidence" value="ECO:0007669"/>
    <property type="project" value="TreeGrafter"/>
</dbReference>
<protein>
    <recommendedName>
        <fullName evidence="3">SsrA-binding protein</fullName>
    </recommendedName>
    <alternativeName>
        <fullName evidence="3">Small protein B</fullName>
    </alternativeName>
</protein>
<dbReference type="CDD" id="cd09294">
    <property type="entry name" value="SmpB"/>
    <property type="match status" value="1"/>
</dbReference>
<dbReference type="AlphaFoldDB" id="A0A0G1L3R0"/>
<comment type="subcellular location">
    <subcellularLocation>
        <location evidence="3">Cytoplasm</location>
    </subcellularLocation>
    <text evidence="3">The tmRNA-SmpB complex associates with stalled 70S ribosomes.</text>
</comment>
<dbReference type="Proteomes" id="UP000034368">
    <property type="component" value="Unassembled WGS sequence"/>
</dbReference>
<dbReference type="PATRIC" id="fig|1619026.3.peg.125"/>
<dbReference type="InterPro" id="IPR020081">
    <property type="entry name" value="SsrA-bd_prot_CS"/>
</dbReference>
<dbReference type="EMBL" id="LCKD01000002">
    <property type="protein sequence ID" value="KKT90380.1"/>
    <property type="molecule type" value="Genomic_DNA"/>
</dbReference>
<comment type="similarity">
    <text evidence="3">Belongs to the SmpB family.</text>
</comment>
<dbReference type="NCBIfam" id="TIGR00086">
    <property type="entry name" value="smpB"/>
    <property type="match status" value="1"/>
</dbReference>
<dbReference type="InterPro" id="IPR023620">
    <property type="entry name" value="SmpB"/>
</dbReference>
<accession>A0A0G1L3R0</accession>
<organism evidence="4 5">
    <name type="scientific">Candidatus Yanofskybacteria bacterium GW2011_GWB1_45_11</name>
    <dbReference type="NCBI Taxonomy" id="1619026"/>
    <lineage>
        <taxon>Bacteria</taxon>
        <taxon>Candidatus Yanofskyibacteriota</taxon>
    </lineage>
</organism>
<dbReference type="Pfam" id="PF01668">
    <property type="entry name" value="SmpB"/>
    <property type="match status" value="1"/>
</dbReference>
<dbReference type="HAMAP" id="MF_00023">
    <property type="entry name" value="SmpB"/>
    <property type="match status" value="1"/>
</dbReference>
<comment type="function">
    <text evidence="3">Required for rescue of stalled ribosomes mediated by trans-translation. Binds to transfer-messenger RNA (tmRNA), required for stable association of tmRNA with ribosomes. tmRNA and SmpB together mimic tRNA shape, replacing the anticodon stem-loop with SmpB. tmRNA is encoded by the ssrA gene; the 2 termini fold to resemble tRNA(Ala) and it encodes a 'tag peptide', a short internal open reading frame. During trans-translation Ala-aminoacylated tmRNA acts like a tRNA, entering the A-site of stalled ribosomes, displacing the stalled mRNA. The ribosome then switches to translate the ORF on the tmRNA; the nascent peptide is terminated with the 'tag peptide' encoded by the tmRNA and targeted for degradation. The ribosome is freed to recommence translation, which seems to be the essential function of trans-translation.</text>
</comment>
<evidence type="ECO:0000313" key="5">
    <source>
        <dbReference type="Proteomes" id="UP000034368"/>
    </source>
</evidence>
<keyword evidence="2 3" id="KW-0694">RNA-binding</keyword>
<dbReference type="SUPFAM" id="SSF74982">
    <property type="entry name" value="Small protein B (SmpB)"/>
    <property type="match status" value="1"/>
</dbReference>
<proteinExistence type="inferred from homology"/>
<dbReference type="GO" id="GO:0070930">
    <property type="term" value="P:trans-translation-dependent protein tagging"/>
    <property type="evidence" value="ECO:0007669"/>
    <property type="project" value="TreeGrafter"/>
</dbReference>
<evidence type="ECO:0000256" key="1">
    <source>
        <dbReference type="ARBA" id="ARBA00022490"/>
    </source>
</evidence>
<dbReference type="GO" id="GO:0003723">
    <property type="term" value="F:RNA binding"/>
    <property type="evidence" value="ECO:0007669"/>
    <property type="project" value="UniProtKB-UniRule"/>
</dbReference>